<accession>A0A452HAP3</accession>
<dbReference type="STRING" id="38772.ENSGAGP00000011795"/>
<reference evidence="3" key="1">
    <citation type="journal article" date="2017" name="PLoS ONE">
        <title>The Agassiz's desert tortoise genome provides a resource for the conservation of a threatened species.</title>
        <authorList>
            <person name="Tollis M."/>
            <person name="DeNardo D.F."/>
            <person name="Cornelius J.A."/>
            <person name="Dolby G.A."/>
            <person name="Edwards T."/>
            <person name="Henen B.T."/>
            <person name="Karl A.E."/>
            <person name="Murphy R.W."/>
            <person name="Kusumi K."/>
        </authorList>
    </citation>
    <scope>NUCLEOTIDE SEQUENCE [LARGE SCALE GENOMIC DNA]</scope>
</reference>
<dbReference type="Proteomes" id="UP000291020">
    <property type="component" value="Unassembled WGS sequence"/>
</dbReference>
<organism evidence="2 3">
    <name type="scientific">Gopherus agassizii</name>
    <name type="common">Agassiz's desert tortoise</name>
    <dbReference type="NCBI Taxonomy" id="38772"/>
    <lineage>
        <taxon>Eukaryota</taxon>
        <taxon>Metazoa</taxon>
        <taxon>Chordata</taxon>
        <taxon>Craniata</taxon>
        <taxon>Vertebrata</taxon>
        <taxon>Euteleostomi</taxon>
        <taxon>Archelosauria</taxon>
        <taxon>Testudinata</taxon>
        <taxon>Testudines</taxon>
        <taxon>Cryptodira</taxon>
        <taxon>Durocryptodira</taxon>
        <taxon>Testudinoidea</taxon>
        <taxon>Testudinidae</taxon>
        <taxon>Gopherus</taxon>
    </lineage>
</organism>
<keyword evidence="1" id="KW-0812">Transmembrane</keyword>
<dbReference type="AlphaFoldDB" id="A0A452HAP3"/>
<keyword evidence="3" id="KW-1185">Reference proteome</keyword>
<sequence>MATLPAADRRAFALKINRHSSAEIRKQFTVQPSIGQFCQRSISASGSIQLVSTKISFLCIVFTSILIYVFRLS</sequence>
<dbReference type="Ensembl" id="ENSGAGT00000013508.1">
    <property type="protein sequence ID" value="ENSGAGP00000011795.1"/>
    <property type="gene ID" value="ENSGAGG00000009093.1"/>
</dbReference>
<reference evidence="2" key="2">
    <citation type="submission" date="2025-08" db="UniProtKB">
        <authorList>
            <consortium name="Ensembl"/>
        </authorList>
    </citation>
    <scope>IDENTIFICATION</scope>
</reference>
<name>A0A452HAP3_9SAUR</name>
<protein>
    <submittedName>
        <fullName evidence="2">Uncharacterized protein</fullName>
    </submittedName>
</protein>
<reference evidence="2" key="3">
    <citation type="submission" date="2025-09" db="UniProtKB">
        <authorList>
            <consortium name="Ensembl"/>
        </authorList>
    </citation>
    <scope>IDENTIFICATION</scope>
</reference>
<proteinExistence type="predicted"/>
<keyword evidence="1" id="KW-1133">Transmembrane helix</keyword>
<evidence type="ECO:0000313" key="2">
    <source>
        <dbReference type="Ensembl" id="ENSGAGP00000011795.1"/>
    </source>
</evidence>
<evidence type="ECO:0000256" key="1">
    <source>
        <dbReference type="SAM" id="Phobius"/>
    </source>
</evidence>
<keyword evidence="1" id="KW-0472">Membrane</keyword>
<evidence type="ECO:0000313" key="3">
    <source>
        <dbReference type="Proteomes" id="UP000291020"/>
    </source>
</evidence>
<feature type="transmembrane region" description="Helical" evidence="1">
    <location>
        <begin position="50"/>
        <end position="70"/>
    </location>
</feature>